<name>A0A218P3H9_THECE</name>
<dbReference type="Pfam" id="PF04307">
    <property type="entry name" value="YdjM"/>
    <property type="match status" value="1"/>
</dbReference>
<evidence type="ECO:0000256" key="1">
    <source>
        <dbReference type="SAM" id="Phobius"/>
    </source>
</evidence>
<feature type="transmembrane region" description="Helical" evidence="1">
    <location>
        <begin position="70"/>
        <end position="90"/>
    </location>
</feature>
<dbReference type="InterPro" id="IPR007404">
    <property type="entry name" value="YdjM-like"/>
</dbReference>
<dbReference type="RefSeq" id="WP_088863397.1">
    <property type="nucleotide sequence ID" value="NZ_CP014854.1"/>
</dbReference>
<dbReference type="EMBL" id="CP014854">
    <property type="protein sequence ID" value="ASI99472.1"/>
    <property type="molecule type" value="Genomic_DNA"/>
</dbReference>
<dbReference type="Proteomes" id="UP000197156">
    <property type="component" value="Chromosome"/>
</dbReference>
<keyword evidence="2" id="KW-0378">Hydrolase</keyword>
<sequence>MPNYDAHVLSGIVSYPLAVFLAFALRDHLGVPFVLSTTAMLVGYALYVLGADLPDMDHPNALIHRGTKPIVAVATGSAVFVRALGSVNLGSESLNVTAAWGMAVLAAVIAWYGFTAIMPKHRGIVHSLLFAAMYGVLSYALVKYGLGMATGGALFVGFAAFCGYTLHLILDGAVSLV</sequence>
<feature type="transmembrane region" description="Helical" evidence="1">
    <location>
        <begin position="6"/>
        <end position="25"/>
    </location>
</feature>
<organism evidence="2 3">
    <name type="scientific">Thermococcus celer Vu 13 = JCM 8558</name>
    <dbReference type="NCBI Taxonomy" id="1293037"/>
    <lineage>
        <taxon>Archaea</taxon>
        <taxon>Methanobacteriati</taxon>
        <taxon>Methanobacteriota</taxon>
        <taxon>Thermococci</taxon>
        <taxon>Thermococcales</taxon>
        <taxon>Thermococcaceae</taxon>
        <taxon>Thermococcus</taxon>
    </lineage>
</organism>
<keyword evidence="1" id="KW-0812">Transmembrane</keyword>
<accession>A0A218P3H9</accession>
<feature type="transmembrane region" description="Helical" evidence="1">
    <location>
        <begin position="149"/>
        <end position="170"/>
    </location>
</feature>
<feature type="transmembrane region" description="Helical" evidence="1">
    <location>
        <begin position="124"/>
        <end position="142"/>
    </location>
</feature>
<keyword evidence="1" id="KW-0472">Membrane</keyword>
<evidence type="ECO:0000313" key="2">
    <source>
        <dbReference type="EMBL" id="ASI99472.1"/>
    </source>
</evidence>
<dbReference type="AlphaFoldDB" id="A0A218P3H9"/>
<feature type="transmembrane region" description="Helical" evidence="1">
    <location>
        <begin position="97"/>
        <end position="118"/>
    </location>
</feature>
<dbReference type="KEGG" id="tce:A3L02_07830"/>
<dbReference type="GO" id="GO:0016787">
    <property type="term" value="F:hydrolase activity"/>
    <property type="evidence" value="ECO:0007669"/>
    <property type="project" value="UniProtKB-KW"/>
</dbReference>
<protein>
    <submittedName>
        <fullName evidence="2">Hydrolase</fullName>
    </submittedName>
</protein>
<dbReference type="GeneID" id="33324661"/>
<gene>
    <name evidence="2" type="ORF">A3L02_07830</name>
</gene>
<reference evidence="2 3" key="1">
    <citation type="submission" date="2016-03" db="EMBL/GenBank/DDBJ databases">
        <title>Complete genome sequence of Thermococcus celer.</title>
        <authorList>
            <person name="Oger P.M."/>
        </authorList>
    </citation>
    <scope>NUCLEOTIDE SEQUENCE [LARGE SCALE GENOMIC DNA]</scope>
    <source>
        <strain evidence="2 3">Vu 13</strain>
    </source>
</reference>
<feature type="transmembrane region" description="Helical" evidence="1">
    <location>
        <begin position="32"/>
        <end position="50"/>
    </location>
</feature>
<evidence type="ECO:0000313" key="3">
    <source>
        <dbReference type="Proteomes" id="UP000197156"/>
    </source>
</evidence>
<dbReference type="OrthoDB" id="350145at2157"/>
<keyword evidence="1" id="KW-1133">Transmembrane helix</keyword>
<proteinExistence type="predicted"/>
<keyword evidence="3" id="KW-1185">Reference proteome</keyword>